<evidence type="ECO:0000313" key="1">
    <source>
        <dbReference type="EMBL" id="ALH80119.1"/>
    </source>
</evidence>
<accession>A0A0N9U4R8</accession>
<proteinExistence type="predicted"/>
<organism evidence="1 2">
    <name type="scientific">Sphingopyxis macrogoltabida</name>
    <name type="common">Sphingomonas macrogoltabidus</name>
    <dbReference type="NCBI Taxonomy" id="33050"/>
    <lineage>
        <taxon>Bacteria</taxon>
        <taxon>Pseudomonadati</taxon>
        <taxon>Pseudomonadota</taxon>
        <taxon>Alphaproteobacteria</taxon>
        <taxon>Sphingomonadales</taxon>
        <taxon>Sphingomonadaceae</taxon>
        <taxon>Sphingopyxis</taxon>
    </lineage>
</organism>
<dbReference type="KEGG" id="smag:AN936_06995"/>
<protein>
    <submittedName>
        <fullName evidence="1">Uncharacterized protein</fullName>
    </submittedName>
</protein>
<dbReference type="RefSeq" id="WP_054587497.1">
    <property type="nucleotide sequence ID" value="NZ_CP012700.1"/>
</dbReference>
<dbReference type="AlphaFoldDB" id="A0A0N9U4R8"/>
<dbReference type="EMBL" id="CP012700">
    <property type="protein sequence ID" value="ALH80119.1"/>
    <property type="molecule type" value="Genomic_DNA"/>
</dbReference>
<gene>
    <name evidence="1" type="ORF">AN936_06995</name>
</gene>
<dbReference type="PATRIC" id="fig|33050.5.peg.1454"/>
<evidence type="ECO:0000313" key="2">
    <source>
        <dbReference type="Proteomes" id="UP000058074"/>
    </source>
</evidence>
<reference evidence="1 2" key="1">
    <citation type="journal article" date="2015" name="Genome Announc.">
        <title>Complete Genome Sequence of Polypropylene Glycol- and Polyethylene Glycol-Degrading Sphingopyxis macrogoltabida Strain EY-1.</title>
        <authorList>
            <person name="Ohtsubo Y."/>
            <person name="Nagata Y."/>
            <person name="Numata M."/>
            <person name="Tsuchikane K."/>
            <person name="Hosoyama A."/>
            <person name="Yamazoe A."/>
            <person name="Tsuda M."/>
            <person name="Fujita N."/>
            <person name="Kawai F."/>
        </authorList>
    </citation>
    <scope>NUCLEOTIDE SEQUENCE [LARGE SCALE GENOMIC DNA]</scope>
    <source>
        <strain evidence="1 2">EY-1</strain>
    </source>
</reference>
<sequence length="63" mass="7139">MKRKDLASVTPADADQITMAGIAPVSVGERLGWLAAQPMQPRREQRPLDIGFWNPMRDQLEMF</sequence>
<name>A0A0N9U4R8_SPHMC</name>
<dbReference type="Proteomes" id="UP000058074">
    <property type="component" value="Chromosome"/>
</dbReference>
<dbReference type="OrthoDB" id="8086136at2"/>